<comment type="similarity">
    <text evidence="1">Belongs to the CvfB family.</text>
</comment>
<dbReference type="PIRSF" id="PIRSF012524">
    <property type="entry name" value="YitL_S1"/>
    <property type="match status" value="1"/>
</dbReference>
<evidence type="ECO:0000259" key="2">
    <source>
        <dbReference type="Pfam" id="PF13509"/>
    </source>
</evidence>
<feature type="domain" description="Conserved virulence factor B first S1" evidence="2">
    <location>
        <begin position="5"/>
        <end position="63"/>
    </location>
</feature>
<keyword evidence="5" id="KW-1185">Reference proteome</keyword>
<dbReference type="InterPro" id="IPR014464">
    <property type="entry name" value="CvfB_fam"/>
</dbReference>
<proteinExistence type="inferred from homology"/>
<evidence type="ECO:0000313" key="4">
    <source>
        <dbReference type="EMBL" id="SFP31848.1"/>
    </source>
</evidence>
<protein>
    <recommendedName>
        <fullName evidence="6">S1 motif domain-containing protein</fullName>
    </recommendedName>
</protein>
<evidence type="ECO:0000259" key="3">
    <source>
        <dbReference type="Pfam" id="PF17783"/>
    </source>
</evidence>
<gene>
    <name evidence="4" type="ORF">SAMN02910344_01070</name>
</gene>
<dbReference type="PANTHER" id="PTHR37296:SF1">
    <property type="entry name" value="CONSERVED VIRULENCE FACTOR B"/>
    <property type="match status" value="1"/>
</dbReference>
<organism evidence="4 5">
    <name type="scientific">Ruminobacter amylophilus</name>
    <dbReference type="NCBI Taxonomy" id="867"/>
    <lineage>
        <taxon>Bacteria</taxon>
        <taxon>Pseudomonadati</taxon>
        <taxon>Pseudomonadota</taxon>
        <taxon>Gammaproteobacteria</taxon>
        <taxon>Aeromonadales</taxon>
        <taxon>Succinivibrionaceae</taxon>
        <taxon>Ruminobacter</taxon>
    </lineage>
</organism>
<dbReference type="InterPro" id="IPR036388">
    <property type="entry name" value="WH-like_DNA-bd_sf"/>
</dbReference>
<dbReference type="Pfam" id="PF13509">
    <property type="entry name" value="S1_2"/>
    <property type="match status" value="1"/>
</dbReference>
<dbReference type="Proteomes" id="UP000243745">
    <property type="component" value="Unassembled WGS sequence"/>
</dbReference>
<evidence type="ECO:0000256" key="1">
    <source>
        <dbReference type="PIRNR" id="PIRNR012524"/>
    </source>
</evidence>
<dbReference type="Gene3D" id="1.10.10.10">
    <property type="entry name" value="Winged helix-like DNA-binding domain superfamily/Winged helix DNA-binding domain"/>
    <property type="match status" value="1"/>
</dbReference>
<dbReference type="InterPro" id="IPR040764">
    <property type="entry name" value="CvfB_WH"/>
</dbReference>
<dbReference type="EMBL" id="FOXF01000015">
    <property type="protein sequence ID" value="SFP31848.1"/>
    <property type="molecule type" value="Genomic_DNA"/>
</dbReference>
<sequence>MEVEIGKMNELALVRVDDKGGFLDAGKYGEVFLPLSQLPENPTPGLLVEVFCYMDDGRLTVTAHRPRVLLGEAGRLTVKDVTPGAAYLDWGIRKDLMIPFREQLRRLKPGDECLVYVAKDRDGRLFGTQKFDRFVSDTLPRGCSLKSGDRVDLTVISHTPLGYKMLVNNLFYGLLAEKDALGVDLVKGRRMKGYIHSIRRDYRVNLSLSGSGMTGVASSTDFLLRELALADGFLPFGDFSSPEEIEQRFHMSKGKFKKVIGGLYRMHRIELLENGIRIVERAEGADVGAEADEE</sequence>
<dbReference type="OrthoDB" id="9801597at2"/>
<evidence type="ECO:0008006" key="6">
    <source>
        <dbReference type="Google" id="ProtNLM"/>
    </source>
</evidence>
<evidence type="ECO:0000313" key="5">
    <source>
        <dbReference type="Proteomes" id="UP000243745"/>
    </source>
</evidence>
<dbReference type="RefSeq" id="WP_093141660.1">
    <property type="nucleotide sequence ID" value="NZ_FOXF01000015.1"/>
</dbReference>
<dbReference type="InterPro" id="IPR012340">
    <property type="entry name" value="NA-bd_OB-fold"/>
</dbReference>
<dbReference type="Pfam" id="PF17783">
    <property type="entry name" value="WHD_CvfB"/>
    <property type="match status" value="1"/>
</dbReference>
<accession>A0A662ZK25</accession>
<dbReference type="InterPro" id="IPR039566">
    <property type="entry name" value="CvfB_S1_st"/>
</dbReference>
<feature type="domain" description="Conserved virulence factor B-like winged helix" evidence="3">
    <location>
        <begin position="223"/>
        <end position="277"/>
    </location>
</feature>
<dbReference type="Gene3D" id="2.40.50.140">
    <property type="entry name" value="Nucleic acid-binding proteins"/>
    <property type="match status" value="1"/>
</dbReference>
<dbReference type="AlphaFoldDB" id="A0A662ZK25"/>
<reference evidence="4 5" key="1">
    <citation type="submission" date="2016-10" db="EMBL/GenBank/DDBJ databases">
        <authorList>
            <person name="Varghese N."/>
            <person name="Submissions S."/>
        </authorList>
    </citation>
    <scope>NUCLEOTIDE SEQUENCE [LARGE SCALE GENOMIC DNA]</scope>
    <source>
        <strain evidence="4 5">DSM 1361</strain>
    </source>
</reference>
<dbReference type="PANTHER" id="PTHR37296">
    <property type="entry name" value="CONSERVED VIRULENCE FACTOR B"/>
    <property type="match status" value="1"/>
</dbReference>
<name>A0A662ZK25_9GAMM</name>